<feature type="region of interest" description="Disordered" evidence="11">
    <location>
        <begin position="1"/>
        <end position="38"/>
    </location>
</feature>
<evidence type="ECO:0000256" key="1">
    <source>
        <dbReference type="ARBA" id="ARBA00004170"/>
    </source>
</evidence>
<comment type="function">
    <text evidence="9">Component of the PEX1-PEX6 AAA ATPase complex involved in peroxisome biosynthesis. The complex acts as a protein dislocase complex that mediates the ATP-dependent extraction of the PEX5 receptor from peroxisomal membranes, an essential step for PEX5 recycling. Specifically recognizes PEX5 monoubiquitinated at 'Cys-6', and pulls it out of the peroxisome lumen through the PEX2-PEX10-PEX12 retrotranslocation channel. Extraction by the PEX1-PEX6 AAA ATPase complex is accompanied by unfolding of the TPR repeats and release of bound cargo from PEX5.</text>
</comment>
<protein>
    <recommendedName>
        <fullName evidence="7">Peroxisomal ATPase PEX1</fullName>
    </recommendedName>
    <alternativeName>
        <fullName evidence="6">Peroxin-1</fullName>
    </alternativeName>
    <alternativeName>
        <fullName evidence="10">Peroxisome biosynthesis protein PAS1</fullName>
    </alternativeName>
</protein>
<dbReference type="GO" id="GO:0005778">
    <property type="term" value="C:peroxisomal membrane"/>
    <property type="evidence" value="ECO:0007669"/>
    <property type="project" value="TreeGrafter"/>
</dbReference>
<dbReference type="InterPro" id="IPR003959">
    <property type="entry name" value="ATPase_AAA_core"/>
</dbReference>
<dbReference type="InterPro" id="IPR027417">
    <property type="entry name" value="P-loop_NTPase"/>
</dbReference>
<keyword evidence="5" id="KW-0067">ATP-binding</keyword>
<keyword evidence="3" id="KW-0962">Peroxisome biogenesis</keyword>
<dbReference type="CDD" id="cd00009">
    <property type="entry name" value="AAA"/>
    <property type="match status" value="1"/>
</dbReference>
<evidence type="ECO:0000256" key="9">
    <source>
        <dbReference type="ARBA" id="ARBA00059626"/>
    </source>
</evidence>
<proteinExistence type="inferred from homology"/>
<dbReference type="AlphaFoldDB" id="A0A9W6T4R5"/>
<feature type="domain" description="AAA+ ATPase" evidence="12">
    <location>
        <begin position="413"/>
        <end position="569"/>
    </location>
</feature>
<dbReference type="PANTHER" id="PTHR23077">
    <property type="entry name" value="AAA-FAMILY ATPASE"/>
    <property type="match status" value="1"/>
</dbReference>
<evidence type="ECO:0000256" key="7">
    <source>
        <dbReference type="ARBA" id="ARBA00034532"/>
    </source>
</evidence>
<comment type="caution">
    <text evidence="13">The sequence shown here is derived from an EMBL/GenBank/DDBJ whole genome shotgun (WGS) entry which is preliminary data.</text>
</comment>
<feature type="region of interest" description="Disordered" evidence="11">
    <location>
        <begin position="153"/>
        <end position="172"/>
    </location>
</feature>
<evidence type="ECO:0000256" key="8">
    <source>
        <dbReference type="ARBA" id="ARBA00048778"/>
    </source>
</evidence>
<feature type="region of interest" description="Disordered" evidence="11">
    <location>
        <begin position="118"/>
        <end position="148"/>
    </location>
</feature>
<dbReference type="FunFam" id="3.40.50.300:FF:000149">
    <property type="entry name" value="Nuclear valosin-containing protein-like"/>
    <property type="match status" value="1"/>
</dbReference>
<feature type="compositionally biased region" description="Polar residues" evidence="11">
    <location>
        <begin position="161"/>
        <end position="172"/>
    </location>
</feature>
<dbReference type="CDD" id="cd19526">
    <property type="entry name" value="RecA-like_PEX1_r2"/>
    <property type="match status" value="1"/>
</dbReference>
<dbReference type="PANTHER" id="PTHR23077:SF12">
    <property type="entry name" value="PEROXISOMAL ATPASE PEX1"/>
    <property type="match status" value="1"/>
</dbReference>
<dbReference type="GO" id="GO:0016887">
    <property type="term" value="F:ATP hydrolysis activity"/>
    <property type="evidence" value="ECO:0007669"/>
    <property type="project" value="InterPro"/>
</dbReference>
<dbReference type="SMART" id="SM00382">
    <property type="entry name" value="AAA"/>
    <property type="match status" value="2"/>
</dbReference>
<evidence type="ECO:0000256" key="3">
    <source>
        <dbReference type="ARBA" id="ARBA00022593"/>
    </source>
</evidence>
<evidence type="ECO:0000256" key="10">
    <source>
        <dbReference type="ARBA" id="ARBA00081751"/>
    </source>
</evidence>
<dbReference type="InterPro" id="IPR003960">
    <property type="entry name" value="ATPase_AAA_CS"/>
</dbReference>
<dbReference type="EMBL" id="BSXN01001851">
    <property type="protein sequence ID" value="GME74718.1"/>
    <property type="molecule type" value="Genomic_DNA"/>
</dbReference>
<comment type="catalytic activity">
    <reaction evidence="8">
        <text>ATP + H2O = ADP + phosphate + H(+)</text>
        <dbReference type="Rhea" id="RHEA:13065"/>
        <dbReference type="ChEBI" id="CHEBI:15377"/>
        <dbReference type="ChEBI" id="CHEBI:15378"/>
        <dbReference type="ChEBI" id="CHEBI:30616"/>
        <dbReference type="ChEBI" id="CHEBI:43474"/>
        <dbReference type="ChEBI" id="CHEBI:456216"/>
    </reaction>
    <physiologicalReaction direction="left-to-right" evidence="8">
        <dbReference type="Rhea" id="RHEA:13066"/>
    </physiologicalReaction>
</comment>
<dbReference type="GO" id="GO:0005524">
    <property type="term" value="F:ATP binding"/>
    <property type="evidence" value="ECO:0007669"/>
    <property type="project" value="UniProtKB-KW"/>
</dbReference>
<evidence type="ECO:0000256" key="2">
    <source>
        <dbReference type="ARBA" id="ARBA00006914"/>
    </source>
</evidence>
<evidence type="ECO:0000313" key="14">
    <source>
        <dbReference type="Proteomes" id="UP001165120"/>
    </source>
</evidence>
<comment type="similarity">
    <text evidence="2">Belongs to the AAA ATPase family.</text>
</comment>
<dbReference type="PROSITE" id="PS00674">
    <property type="entry name" value="AAA"/>
    <property type="match status" value="1"/>
</dbReference>
<dbReference type="GO" id="GO:0016558">
    <property type="term" value="P:protein import into peroxisome matrix"/>
    <property type="evidence" value="ECO:0007669"/>
    <property type="project" value="TreeGrafter"/>
</dbReference>
<feature type="compositionally biased region" description="Polar residues" evidence="11">
    <location>
        <begin position="136"/>
        <end position="146"/>
    </location>
</feature>
<accession>A0A9W6T4R5</accession>
<dbReference type="GO" id="GO:0005829">
    <property type="term" value="C:cytosol"/>
    <property type="evidence" value="ECO:0007669"/>
    <property type="project" value="TreeGrafter"/>
</dbReference>
<sequence>MYLFKPINSNTQKSSKSLDSTNGGSKKRRRSISSRRSSSTDLLPSVLLRGISLPHPLYTNILSPLKNLSSSSTLPSTTTRNQAFEIYVNLDSPFVNQQFKISCSYVYVSVISGPGTPKRINYSESQSPDQQQQQQPKLNGETNDGTQSSLQANQLSQASQPDLSNGVSGATSDINSVTESNKVVAKLVHNPLFPPAFVGLSELLSIALGTENRVGDLICLEVTDSPMSKQPTSFILHKYITTTAPSVSDPSSVGNTSSNSNLNIKKDLDPIKTLKEKNKLKAEISNEILKNLLNIQLFDSPLTNNVKLPKFNEKFLPNGGFLEFKKLSNTSSTSAAPKWSILTDLTDLKFEYGEDVLRPESFIPNKLTDFENLDSTNTLKSKSSSDLLLSDSEIVGQDRLLHKLQRSLRRGCSNGGFLLYGASGSGKTVILNKLAKSLKQSDGYYLKFINCETILSSINDNLNNFKNLLDDIIKEICWHASSVLVLDNLDFLIPPPAEHGDSTITNQFSELLSNKLIPVLKNRKISFIASAKSKESLNNSIFVTHLINDDFNLKAPEKDVRKLIIENYLKILEVKYNNGSNSELIDNISNETEGYLPSDLKILIDRAHHDFISNTIERKIDDLNLSDNEENDFFETPHISINEEIKWENFENALNGFVPSSLRGVKLQKSKVSWNDIGGLREAKKILLETLEWPTKYAPIFKNCPLRLRSGILLYGYPGCGKTFLASAISAQCGLNFISIKGPEILNKYIGASEQSVRELFERASAAKPCILFFDEFDSIAPKRGHDSTGVTDRVVNQMLTQMDGAEGLDGVYVLAATSRPDLIDSALLRPEQ</sequence>
<evidence type="ECO:0000256" key="4">
    <source>
        <dbReference type="ARBA" id="ARBA00022741"/>
    </source>
</evidence>
<evidence type="ECO:0000256" key="6">
    <source>
        <dbReference type="ARBA" id="ARBA00032509"/>
    </source>
</evidence>
<organism evidence="13 14">
    <name type="scientific">Candida boidinii</name>
    <name type="common">Yeast</name>
    <dbReference type="NCBI Taxonomy" id="5477"/>
    <lineage>
        <taxon>Eukaryota</taxon>
        <taxon>Fungi</taxon>
        <taxon>Dikarya</taxon>
        <taxon>Ascomycota</taxon>
        <taxon>Saccharomycotina</taxon>
        <taxon>Pichiomycetes</taxon>
        <taxon>Pichiales</taxon>
        <taxon>Pichiaceae</taxon>
        <taxon>Ogataea</taxon>
        <taxon>Ogataea/Candida clade</taxon>
    </lineage>
</organism>
<feature type="domain" description="AAA+ ATPase" evidence="12">
    <location>
        <begin position="708"/>
        <end position="832"/>
    </location>
</feature>
<comment type="subcellular location">
    <subcellularLocation>
        <location evidence="1">Membrane</location>
        <topology evidence="1">Peripheral membrane protein</topology>
    </subcellularLocation>
</comment>
<reference evidence="13" key="1">
    <citation type="submission" date="2023-04" db="EMBL/GenBank/DDBJ databases">
        <title>Candida boidinii NBRC 10035.</title>
        <authorList>
            <person name="Ichikawa N."/>
            <person name="Sato H."/>
            <person name="Tonouchi N."/>
        </authorList>
    </citation>
    <scope>NUCLEOTIDE SEQUENCE</scope>
    <source>
        <strain evidence="13">NBRC 10035</strain>
    </source>
</reference>
<feature type="compositionally biased region" description="Polar residues" evidence="11">
    <location>
        <begin position="7"/>
        <end position="24"/>
    </location>
</feature>
<dbReference type="SUPFAM" id="SSF52540">
    <property type="entry name" value="P-loop containing nucleoside triphosphate hydrolases"/>
    <property type="match status" value="2"/>
</dbReference>
<evidence type="ECO:0000259" key="12">
    <source>
        <dbReference type="SMART" id="SM00382"/>
    </source>
</evidence>
<evidence type="ECO:0000256" key="11">
    <source>
        <dbReference type="SAM" id="MobiDB-lite"/>
    </source>
</evidence>
<keyword evidence="4" id="KW-0547">Nucleotide-binding</keyword>
<dbReference type="Pfam" id="PF00004">
    <property type="entry name" value="AAA"/>
    <property type="match status" value="2"/>
</dbReference>
<gene>
    <name evidence="13" type="ORF">Cboi02_000451300</name>
</gene>
<keyword evidence="14" id="KW-1185">Reference proteome</keyword>
<name>A0A9W6T4R5_CANBO</name>
<dbReference type="Gene3D" id="3.40.50.300">
    <property type="entry name" value="P-loop containing nucleotide triphosphate hydrolases"/>
    <property type="match status" value="2"/>
</dbReference>
<dbReference type="InterPro" id="IPR003593">
    <property type="entry name" value="AAA+_ATPase"/>
</dbReference>
<dbReference type="Proteomes" id="UP001165120">
    <property type="component" value="Unassembled WGS sequence"/>
</dbReference>
<evidence type="ECO:0000256" key="5">
    <source>
        <dbReference type="ARBA" id="ARBA00022840"/>
    </source>
</evidence>
<evidence type="ECO:0000313" key="13">
    <source>
        <dbReference type="EMBL" id="GME74718.1"/>
    </source>
</evidence>
<dbReference type="Gene3D" id="1.10.8.60">
    <property type="match status" value="1"/>
</dbReference>
<dbReference type="InterPro" id="IPR050168">
    <property type="entry name" value="AAA_ATPase_domain"/>
</dbReference>